<feature type="domain" description="C2H2-type" evidence="13">
    <location>
        <begin position="332"/>
        <end position="358"/>
    </location>
</feature>
<comment type="similarity">
    <text evidence="2">Belongs to the krueppel C2H2-type zinc-finger protein family.</text>
</comment>
<dbReference type="SUPFAM" id="SSF57667">
    <property type="entry name" value="beta-beta-alpha zinc fingers"/>
    <property type="match status" value="4"/>
</dbReference>
<proteinExistence type="inferred from homology"/>
<keyword evidence="5 11" id="KW-0863">Zinc-finger</keyword>
<dbReference type="GeneID" id="119744813"/>
<evidence type="ECO:0000256" key="4">
    <source>
        <dbReference type="ARBA" id="ARBA00022737"/>
    </source>
</evidence>
<name>A0A914BLB5_PATMI</name>
<dbReference type="GO" id="GO:0005634">
    <property type="term" value="C:nucleus"/>
    <property type="evidence" value="ECO:0007669"/>
    <property type="project" value="UniProtKB-SubCell"/>
</dbReference>
<dbReference type="PANTHER" id="PTHR24388">
    <property type="entry name" value="ZINC FINGER PROTEIN"/>
    <property type="match status" value="1"/>
</dbReference>
<evidence type="ECO:0000256" key="10">
    <source>
        <dbReference type="ARBA" id="ARBA00023242"/>
    </source>
</evidence>
<evidence type="ECO:0000256" key="12">
    <source>
        <dbReference type="SAM" id="MobiDB-lite"/>
    </source>
</evidence>
<keyword evidence="10" id="KW-0539">Nucleus</keyword>
<dbReference type="GO" id="GO:0000981">
    <property type="term" value="F:DNA-binding transcription factor activity, RNA polymerase II-specific"/>
    <property type="evidence" value="ECO:0007669"/>
    <property type="project" value="TreeGrafter"/>
</dbReference>
<dbReference type="OrthoDB" id="7788172at2759"/>
<evidence type="ECO:0000256" key="9">
    <source>
        <dbReference type="ARBA" id="ARBA00023163"/>
    </source>
</evidence>
<dbReference type="FunFam" id="3.30.160.60:FF:001370">
    <property type="entry name" value="Zinc finger protein"/>
    <property type="match status" value="1"/>
</dbReference>
<dbReference type="InterPro" id="IPR013087">
    <property type="entry name" value="Znf_C2H2_type"/>
</dbReference>
<dbReference type="PANTHER" id="PTHR24388:SF102">
    <property type="entry name" value="ZINC FINGER PROTEIN 407"/>
    <property type="match status" value="1"/>
</dbReference>
<accession>A0A914BLB5</accession>
<comment type="subcellular location">
    <subcellularLocation>
        <location evidence="1">Nucleus</location>
    </subcellularLocation>
</comment>
<feature type="compositionally biased region" description="Low complexity" evidence="12">
    <location>
        <begin position="721"/>
        <end position="734"/>
    </location>
</feature>
<dbReference type="InterPro" id="IPR036236">
    <property type="entry name" value="Znf_C2H2_sf"/>
</dbReference>
<feature type="region of interest" description="Disordered" evidence="12">
    <location>
        <begin position="40"/>
        <end position="212"/>
    </location>
</feature>
<evidence type="ECO:0000256" key="2">
    <source>
        <dbReference type="ARBA" id="ARBA00006991"/>
    </source>
</evidence>
<dbReference type="Proteomes" id="UP000887568">
    <property type="component" value="Unplaced"/>
</dbReference>
<feature type="compositionally biased region" description="Polar residues" evidence="12">
    <location>
        <begin position="53"/>
        <end position="78"/>
    </location>
</feature>
<dbReference type="Gene3D" id="3.30.160.60">
    <property type="entry name" value="Classic Zinc Finger"/>
    <property type="match status" value="8"/>
</dbReference>
<feature type="domain" description="C2H2-type" evidence="13">
    <location>
        <begin position="503"/>
        <end position="532"/>
    </location>
</feature>
<feature type="domain" description="C2H2-type" evidence="13">
    <location>
        <begin position="359"/>
        <end position="386"/>
    </location>
</feature>
<keyword evidence="15" id="KW-1185">Reference proteome</keyword>
<dbReference type="OMA" id="CQHGEVP"/>
<evidence type="ECO:0000256" key="11">
    <source>
        <dbReference type="PROSITE-ProRule" id="PRU00042"/>
    </source>
</evidence>
<feature type="domain" description="C2H2-type" evidence="13">
    <location>
        <begin position="387"/>
        <end position="414"/>
    </location>
</feature>
<sequence length="774" mass="88111">MSYKVNMEDSDDLHVCLKCHDQIVGLDNYIEHRRSSCLGRPKEVESPDDAAGGSNQTVSQTSSGISKTSDTNSKNGSLEDTAVNLEVEGSDEQSTVAQNNGEIRQQKRKIKRPQRIPQSAVKEKSFTTLERPSRPQRVKRSPLASKLYVVDLPKDTHEKKKAKSQPPATGKQLHGQKDSDKDESELGTDAESEEEEQEQPLRSKKSKRGRKPKVLLTEEEETLLAGCKVKKDYQCKLCSFVTPNKYSMVKHFRTIKHLEHIGSSNPDSVFACDACPMKFFSEKGLERHKVRHEQQGRCMKCDIEFETRKELQDHNKVEHAKSRQKVYKGTVEPCKECGKKLAKGYMKIHMRIHTGERPFACELCPQRFNQHGDLKMHTKRHYGIKDHKCSLCNFITVKASILKNHMKLHTKRERTEACHLCPQKFYNQALLKSHVRLKHHPCRVFLCTVPECTYKFKFRTELVIHMRRHTNEKPYLCTVCGYTGSTKQALSRHSRKHTGAKPFKCDHPGCNYMGRVSTHLTRHKRLHTGEKPYKCPYCSYRANTHENVRKHIRSTKKHAGFAVYMCKFCSEMKTDLYQELVDHMRKMHYDDYVTFDQISHHSGLLADKETPLEVTMDQPDTMEETEDQPDTNKIKNVIEIHVDGSTADTNLGQDLQLAADADQSTQVNVTAEENRQDLEMMVRDADVGETQPNLCKEYILCQVIQDGSQPQHQGQGDGTEAVEGSEGSAAGDSGEMQEIQMVSVEEGQATEALEMILRQAVSDGSTGSQEYIIL</sequence>
<dbReference type="EnsemblMetazoa" id="XM_038220966.1">
    <property type="protein sequence ID" value="XP_038076894.1"/>
    <property type="gene ID" value="LOC119744813"/>
</dbReference>
<keyword evidence="8" id="KW-0238">DNA-binding</keyword>
<feature type="domain" description="C2H2-type" evidence="13">
    <location>
        <begin position="296"/>
        <end position="324"/>
    </location>
</feature>
<dbReference type="GO" id="GO:0008270">
    <property type="term" value="F:zinc ion binding"/>
    <property type="evidence" value="ECO:0007669"/>
    <property type="project" value="UniProtKB-KW"/>
</dbReference>
<dbReference type="AlphaFoldDB" id="A0A914BLB5"/>
<evidence type="ECO:0000256" key="3">
    <source>
        <dbReference type="ARBA" id="ARBA00022723"/>
    </source>
</evidence>
<dbReference type="PROSITE" id="PS50157">
    <property type="entry name" value="ZINC_FINGER_C2H2_2"/>
    <property type="match status" value="8"/>
</dbReference>
<evidence type="ECO:0000313" key="14">
    <source>
        <dbReference type="EnsemblMetazoa" id="XP_038076894.1"/>
    </source>
</evidence>
<feature type="compositionally biased region" description="Acidic residues" evidence="12">
    <location>
        <begin position="181"/>
        <end position="198"/>
    </location>
</feature>
<organism evidence="14 15">
    <name type="scientific">Patiria miniata</name>
    <name type="common">Bat star</name>
    <name type="synonym">Asterina miniata</name>
    <dbReference type="NCBI Taxonomy" id="46514"/>
    <lineage>
        <taxon>Eukaryota</taxon>
        <taxon>Metazoa</taxon>
        <taxon>Echinodermata</taxon>
        <taxon>Eleutherozoa</taxon>
        <taxon>Asterozoa</taxon>
        <taxon>Asteroidea</taxon>
        <taxon>Valvatacea</taxon>
        <taxon>Valvatida</taxon>
        <taxon>Asterinidae</taxon>
        <taxon>Patiria</taxon>
    </lineage>
</organism>
<dbReference type="RefSeq" id="XP_038076894.1">
    <property type="nucleotide sequence ID" value="XM_038220966.1"/>
</dbReference>
<evidence type="ECO:0000256" key="8">
    <source>
        <dbReference type="ARBA" id="ARBA00023125"/>
    </source>
</evidence>
<keyword evidence="3" id="KW-0479">Metal-binding</keyword>
<feature type="compositionally biased region" description="Polar residues" evidence="12">
    <location>
        <begin position="92"/>
        <end position="102"/>
    </location>
</feature>
<feature type="domain" description="C2H2-type" evidence="13">
    <location>
        <begin position="475"/>
        <end position="502"/>
    </location>
</feature>
<dbReference type="SMART" id="SM00355">
    <property type="entry name" value="ZnF_C2H2"/>
    <property type="match status" value="12"/>
</dbReference>
<keyword evidence="9" id="KW-0804">Transcription</keyword>
<evidence type="ECO:0000256" key="6">
    <source>
        <dbReference type="ARBA" id="ARBA00022833"/>
    </source>
</evidence>
<dbReference type="GO" id="GO:0000978">
    <property type="term" value="F:RNA polymerase II cis-regulatory region sequence-specific DNA binding"/>
    <property type="evidence" value="ECO:0007669"/>
    <property type="project" value="TreeGrafter"/>
</dbReference>
<evidence type="ECO:0000313" key="15">
    <source>
        <dbReference type="Proteomes" id="UP000887568"/>
    </source>
</evidence>
<feature type="compositionally biased region" description="Basic residues" evidence="12">
    <location>
        <begin position="202"/>
        <end position="212"/>
    </location>
</feature>
<evidence type="ECO:0000259" key="13">
    <source>
        <dbReference type="PROSITE" id="PS50157"/>
    </source>
</evidence>
<evidence type="ECO:0000256" key="1">
    <source>
        <dbReference type="ARBA" id="ARBA00004123"/>
    </source>
</evidence>
<keyword evidence="4" id="KW-0677">Repeat</keyword>
<feature type="domain" description="C2H2-type" evidence="13">
    <location>
        <begin position="445"/>
        <end position="474"/>
    </location>
</feature>
<protein>
    <recommendedName>
        <fullName evidence="13">C2H2-type domain-containing protein</fullName>
    </recommendedName>
</protein>
<reference evidence="14" key="1">
    <citation type="submission" date="2022-11" db="UniProtKB">
        <authorList>
            <consortium name="EnsemblMetazoa"/>
        </authorList>
    </citation>
    <scope>IDENTIFICATION</scope>
</reference>
<dbReference type="PROSITE" id="PS00028">
    <property type="entry name" value="ZINC_FINGER_C2H2_1"/>
    <property type="match status" value="4"/>
</dbReference>
<keyword evidence="6" id="KW-0862">Zinc</keyword>
<dbReference type="InterPro" id="IPR050527">
    <property type="entry name" value="Snail/Krueppel_Znf"/>
</dbReference>
<dbReference type="FunFam" id="3.30.160.60:FF:000446">
    <property type="entry name" value="Zinc finger protein"/>
    <property type="match status" value="1"/>
</dbReference>
<evidence type="ECO:0000256" key="7">
    <source>
        <dbReference type="ARBA" id="ARBA00023015"/>
    </source>
</evidence>
<feature type="region of interest" description="Disordered" evidence="12">
    <location>
        <begin position="708"/>
        <end position="735"/>
    </location>
</feature>
<feature type="domain" description="C2H2-type" evidence="13">
    <location>
        <begin position="270"/>
        <end position="297"/>
    </location>
</feature>
<keyword evidence="7" id="KW-0805">Transcription regulation</keyword>
<evidence type="ECO:0000256" key="5">
    <source>
        <dbReference type="ARBA" id="ARBA00022771"/>
    </source>
</evidence>